<evidence type="ECO:0000313" key="1">
    <source>
        <dbReference type="EMBL" id="MBD5807000.1"/>
    </source>
</evidence>
<gene>
    <name evidence="1" type="ORF">DTK66_07825</name>
</gene>
<organism evidence="1 2">
    <name type="scientific">Limosilactobacillus walteri</name>
    <dbReference type="NCBI Taxonomy" id="2268022"/>
    <lineage>
        <taxon>Bacteria</taxon>
        <taxon>Bacillati</taxon>
        <taxon>Bacillota</taxon>
        <taxon>Bacilli</taxon>
        <taxon>Lactobacillales</taxon>
        <taxon>Lactobacillaceae</taxon>
        <taxon>Limosilactobacillus</taxon>
    </lineage>
</organism>
<dbReference type="RefSeq" id="WP_172467652.1">
    <property type="nucleotide sequence ID" value="NZ_QORN01000029.1"/>
</dbReference>
<sequence length="88" mass="9999">MDTLNQVIEEHVNTVAKELTEACGYQLNDTQIDELRLTGRVGISLTELAPYFSSLNEFVKSHHLSWMLSLNTISSDFEIELKGCHLLF</sequence>
<dbReference type="Proteomes" id="UP000704341">
    <property type="component" value="Unassembled WGS sequence"/>
</dbReference>
<accession>A0ABR8P8B8</accession>
<evidence type="ECO:0000313" key="2">
    <source>
        <dbReference type="Proteomes" id="UP000704341"/>
    </source>
</evidence>
<dbReference type="EMBL" id="QORN01000029">
    <property type="protein sequence ID" value="MBD5807000.1"/>
    <property type="molecule type" value="Genomic_DNA"/>
</dbReference>
<keyword evidence="2" id="KW-1185">Reference proteome</keyword>
<reference evidence="1 2" key="1">
    <citation type="submission" date="2018-07" db="EMBL/GenBank/DDBJ databases">
        <title>Phylogenomic Insights into understanding Host Adaptation of Lactobacillus reuteri by a novel species, Lactobacillus spp. M31.</title>
        <authorList>
            <person name="Sharma S."/>
            <person name="Patil P."/>
            <person name="Korpole S."/>
            <person name="Patil P.B."/>
        </authorList>
    </citation>
    <scope>NUCLEOTIDE SEQUENCE [LARGE SCALE GENOMIC DNA]</scope>
    <source>
        <strain evidence="1 2">M31</strain>
    </source>
</reference>
<proteinExistence type="predicted"/>
<comment type="caution">
    <text evidence="1">The sequence shown here is derived from an EMBL/GenBank/DDBJ whole genome shotgun (WGS) entry which is preliminary data.</text>
</comment>
<protein>
    <submittedName>
        <fullName evidence="1">Uncharacterized protein</fullName>
    </submittedName>
</protein>
<name>A0ABR8P8B8_9LACO</name>